<sequence length="862" mass="87579">MAKEQLTFGQGAEDRTGKLEDGGKGKGTLEDAAKDATRTMLKRLISAGAPFARSMALAAYGRCKPYNPLAFWRDFDYVRLTLCSADTRQKYQKYDTIMLSIVHFSAPEEIMKAHQTALLLFDVDRDELLGVWKALETVKEGSNTFILWQVVQRLPGMNRKAFHASAAGAIFPNLPPTDTSTSARGEAARRVLRVLSEHATSPSSFVMPSGGLPAAVPPAAAVVPAAGVCLACPLDALCLLPAAGGFNTAATVTSTLLARDVPAAGLTTIEAPVKTAPAMETVEALVASSTGMTAISPSCPSAPVARGAASLAFNAAGPAPPGSPSPSGEASPEPPSDLAACAAPAPATVMLASELIQDDVCLAAAPTANLVIPAIGARVPISPSAAQAERDMGVEFSTALKTSGCNRGVDKASDLPPDQKMSNYDPEANGFSNPVDQPSPVAAAAPPAPEPEVPATAPTIVIGAFDAQDDFENTLANAAVSPVVTDASRDTAIYVAAGTTPAAISTVAGALSPQQPPSSTLSIPVHSVPPSRPAGVVRPPPAYMPPAILMLMQLRTAHAAARPSTGPAPGMAQGALHPPLAAPLPPVAAAPVCVVKAAPAATTADATGSNAPFQITQPSAAQRTSQLVPVIAAAPKPETGAAPTCITPTATPSSRLGCTAVIQAPAQMLGPQPAPPALRPTFLTALRTSQPQISVIPGVAAAQPVAPQVAVRPVPAVVAATAQPLVRPAQGMPSIHSAVAGFAIAPLAGLAAPGTMATANSAASGAPVPTWATGAFPVAPPKLDEAQLHVSADAPAEPPASKAYLLCPLCNQRTGCWFLKVCGHMGPCEECCADPEQVQVMYPTCRCGTAVSTKETLKIRVS</sequence>
<name>A0ABQ5SHA9_9CHLO</name>
<feature type="compositionally biased region" description="Basic and acidic residues" evidence="1">
    <location>
        <begin position="12"/>
        <end position="30"/>
    </location>
</feature>
<dbReference type="Proteomes" id="UP001165090">
    <property type="component" value="Unassembled WGS sequence"/>
</dbReference>
<reference evidence="2 3" key="1">
    <citation type="journal article" date="2023" name="IScience">
        <title>Expanded male sex-determining region conserved during the evolution of homothallism in the green alga Volvox.</title>
        <authorList>
            <person name="Yamamoto K."/>
            <person name="Matsuzaki R."/>
            <person name="Mahakham W."/>
            <person name="Heman W."/>
            <person name="Sekimoto H."/>
            <person name="Kawachi M."/>
            <person name="Minakuchi Y."/>
            <person name="Toyoda A."/>
            <person name="Nozaki H."/>
        </authorList>
    </citation>
    <scope>NUCLEOTIDE SEQUENCE [LARGE SCALE GENOMIC DNA]</scope>
    <source>
        <strain evidence="2 3">NIES-4468</strain>
    </source>
</reference>
<comment type="caution">
    <text evidence="2">The sequence shown here is derived from an EMBL/GenBank/DDBJ whole genome shotgun (WGS) entry which is preliminary data.</text>
</comment>
<evidence type="ECO:0000313" key="2">
    <source>
        <dbReference type="EMBL" id="GLI68900.1"/>
    </source>
</evidence>
<protein>
    <submittedName>
        <fullName evidence="2">Uncharacterized protein</fullName>
    </submittedName>
</protein>
<gene>
    <name evidence="2" type="ORF">VaNZ11_013448</name>
</gene>
<organism evidence="2 3">
    <name type="scientific">Volvox africanus</name>
    <dbReference type="NCBI Taxonomy" id="51714"/>
    <lineage>
        <taxon>Eukaryota</taxon>
        <taxon>Viridiplantae</taxon>
        <taxon>Chlorophyta</taxon>
        <taxon>core chlorophytes</taxon>
        <taxon>Chlorophyceae</taxon>
        <taxon>CS clade</taxon>
        <taxon>Chlamydomonadales</taxon>
        <taxon>Volvocaceae</taxon>
        <taxon>Volvox</taxon>
    </lineage>
</organism>
<keyword evidence="3" id="KW-1185">Reference proteome</keyword>
<evidence type="ECO:0000313" key="3">
    <source>
        <dbReference type="Proteomes" id="UP001165090"/>
    </source>
</evidence>
<dbReference type="EMBL" id="BSDZ01000080">
    <property type="protein sequence ID" value="GLI68900.1"/>
    <property type="molecule type" value="Genomic_DNA"/>
</dbReference>
<feature type="region of interest" description="Disordered" evidence="1">
    <location>
        <begin position="407"/>
        <end position="452"/>
    </location>
</feature>
<feature type="region of interest" description="Disordered" evidence="1">
    <location>
        <begin position="1"/>
        <end position="30"/>
    </location>
</feature>
<evidence type="ECO:0000256" key="1">
    <source>
        <dbReference type="SAM" id="MobiDB-lite"/>
    </source>
</evidence>
<accession>A0ABQ5SHA9</accession>
<feature type="region of interest" description="Disordered" evidence="1">
    <location>
        <begin position="510"/>
        <end position="539"/>
    </location>
</feature>
<proteinExistence type="predicted"/>
<feature type="region of interest" description="Disordered" evidence="1">
    <location>
        <begin position="315"/>
        <end position="339"/>
    </location>
</feature>